<proteinExistence type="predicted"/>
<keyword evidence="2" id="KW-1185">Reference proteome</keyword>
<protein>
    <submittedName>
        <fullName evidence="1">Uncharacterized protein</fullName>
    </submittedName>
</protein>
<evidence type="ECO:0000313" key="2">
    <source>
        <dbReference type="Proteomes" id="UP001233172"/>
    </source>
</evidence>
<dbReference type="EMBL" id="JASAOG010000155">
    <property type="protein sequence ID" value="KAK0047168.1"/>
    <property type="molecule type" value="Genomic_DNA"/>
</dbReference>
<organism evidence="1 2">
    <name type="scientific">Biomphalaria pfeifferi</name>
    <name type="common">Bloodfluke planorb</name>
    <name type="synonym">Freshwater snail</name>
    <dbReference type="NCBI Taxonomy" id="112525"/>
    <lineage>
        <taxon>Eukaryota</taxon>
        <taxon>Metazoa</taxon>
        <taxon>Spiralia</taxon>
        <taxon>Lophotrochozoa</taxon>
        <taxon>Mollusca</taxon>
        <taxon>Gastropoda</taxon>
        <taxon>Heterobranchia</taxon>
        <taxon>Euthyneura</taxon>
        <taxon>Panpulmonata</taxon>
        <taxon>Hygrophila</taxon>
        <taxon>Lymnaeoidea</taxon>
        <taxon>Planorbidae</taxon>
        <taxon>Biomphalaria</taxon>
    </lineage>
</organism>
<name>A0AAD8B4E1_BIOPF</name>
<sequence>MSLSFASAAVECAIRSSSSDESNDSGLDFVSGEMSRLQKHVHYIAHYLLQSDHPLITVMIKVPQVKETAVSARCQKSSSENKT</sequence>
<comment type="caution">
    <text evidence="1">The sequence shown here is derived from an EMBL/GenBank/DDBJ whole genome shotgun (WGS) entry which is preliminary data.</text>
</comment>
<reference evidence="1" key="1">
    <citation type="journal article" date="2023" name="PLoS Negl. Trop. Dis.">
        <title>A genome sequence for Biomphalaria pfeifferi, the major vector snail for the human-infecting parasite Schistosoma mansoni.</title>
        <authorList>
            <person name="Bu L."/>
            <person name="Lu L."/>
            <person name="Laidemitt M.R."/>
            <person name="Zhang S.M."/>
            <person name="Mutuku M."/>
            <person name="Mkoji G."/>
            <person name="Steinauer M."/>
            <person name="Loker E.S."/>
        </authorList>
    </citation>
    <scope>NUCLEOTIDE SEQUENCE</scope>
    <source>
        <strain evidence="1">KasaAsao</strain>
    </source>
</reference>
<reference evidence="1" key="2">
    <citation type="submission" date="2023-04" db="EMBL/GenBank/DDBJ databases">
        <authorList>
            <person name="Bu L."/>
            <person name="Lu L."/>
            <person name="Laidemitt M.R."/>
            <person name="Zhang S.M."/>
            <person name="Mutuku M."/>
            <person name="Mkoji G."/>
            <person name="Steinauer M."/>
            <person name="Loker E.S."/>
        </authorList>
    </citation>
    <scope>NUCLEOTIDE SEQUENCE</scope>
    <source>
        <strain evidence="1">KasaAsao</strain>
        <tissue evidence="1">Whole Snail</tissue>
    </source>
</reference>
<accession>A0AAD8B4E1</accession>
<dbReference type="Proteomes" id="UP001233172">
    <property type="component" value="Unassembled WGS sequence"/>
</dbReference>
<gene>
    <name evidence="1" type="ORF">Bpfe_023439</name>
</gene>
<dbReference type="AlphaFoldDB" id="A0AAD8B4E1"/>
<evidence type="ECO:0000313" key="1">
    <source>
        <dbReference type="EMBL" id="KAK0047168.1"/>
    </source>
</evidence>